<comment type="caution">
    <text evidence="1">The sequence shown here is derived from an EMBL/GenBank/DDBJ whole genome shotgun (WGS) entry which is preliminary data.</text>
</comment>
<proteinExistence type="predicted"/>
<dbReference type="AlphaFoldDB" id="A0A9P4YVY3"/>
<dbReference type="OrthoDB" id="6365676at2759"/>
<reference evidence="1" key="1">
    <citation type="submission" date="2020-03" db="EMBL/GenBank/DDBJ databases">
        <title>Site-based positive gene gene selection in Geosmithia morbida across the United States reveals a broad range of putative effectors and factors for local host and environmental adapation.</title>
        <authorList>
            <person name="Onufrak A."/>
            <person name="Murdoch R.W."/>
            <person name="Gazis R."/>
            <person name="Huff M."/>
            <person name="Staton M."/>
            <person name="Klingeman W."/>
            <person name="Hadziabdic D."/>
        </authorList>
    </citation>
    <scope>NUCLEOTIDE SEQUENCE</scope>
    <source>
        <strain evidence="1">1262</strain>
    </source>
</reference>
<keyword evidence="2" id="KW-1185">Reference proteome</keyword>
<dbReference type="Proteomes" id="UP000749293">
    <property type="component" value="Unassembled WGS sequence"/>
</dbReference>
<dbReference type="RefSeq" id="XP_035322755.1">
    <property type="nucleotide sequence ID" value="XM_035467789.1"/>
</dbReference>
<evidence type="ECO:0000313" key="2">
    <source>
        <dbReference type="Proteomes" id="UP000749293"/>
    </source>
</evidence>
<dbReference type="EMBL" id="JAANYQ010000005">
    <property type="protein sequence ID" value="KAF4124103.1"/>
    <property type="molecule type" value="Genomic_DNA"/>
</dbReference>
<accession>A0A9P4YVY3</accession>
<protein>
    <submittedName>
        <fullName evidence="1">Uncharacterized protein</fullName>
    </submittedName>
</protein>
<dbReference type="GeneID" id="55972044"/>
<organism evidence="1 2">
    <name type="scientific">Geosmithia morbida</name>
    <dbReference type="NCBI Taxonomy" id="1094350"/>
    <lineage>
        <taxon>Eukaryota</taxon>
        <taxon>Fungi</taxon>
        <taxon>Dikarya</taxon>
        <taxon>Ascomycota</taxon>
        <taxon>Pezizomycotina</taxon>
        <taxon>Sordariomycetes</taxon>
        <taxon>Hypocreomycetidae</taxon>
        <taxon>Hypocreales</taxon>
        <taxon>Bionectriaceae</taxon>
        <taxon>Geosmithia</taxon>
    </lineage>
</organism>
<name>A0A9P4YVY3_9HYPO</name>
<sequence length="340" mass="39173">MDEDGEQQQERQLAHPRLPPEIIQLIVESVLPANPRSLIATSHSATRTLLSLTRVSRLTYRVATRLLRQRCVYIDSRRRLGDLLLCMNRMVPTVAPPMPSLRHLTSLYLSPFEGGSLDDQPTALWVRELLCEVSSTLRRLVVHMPFRSLDPLDDHLNVRKALREGFQHLSHLEEFVCLGEYPALSVADEHTDVWRLWPDLRRLALFDVPADSHWLWWDVATLTRLERVVLVQPRNLDAVNIKDEYFHKLPRDHPALDRNIRLTLLDTAHHLPDALDVSRWASIDPRGRMAVDMYEVPMPFYGDETPADLVIDWVRRGALDGRLWDWKGTEVAAPVENIAA</sequence>
<gene>
    <name evidence="1" type="ORF">GMORB2_5819</name>
</gene>
<evidence type="ECO:0000313" key="1">
    <source>
        <dbReference type="EMBL" id="KAF4124103.1"/>
    </source>
</evidence>